<name>A0A1I6A4L7_9GAMM</name>
<dbReference type="Proteomes" id="UP000242815">
    <property type="component" value="Unassembled WGS sequence"/>
</dbReference>
<evidence type="ECO:0000313" key="2">
    <source>
        <dbReference type="Proteomes" id="UP000242815"/>
    </source>
</evidence>
<dbReference type="Gene3D" id="3.30.360.10">
    <property type="entry name" value="Dihydrodipicolinate Reductase, domain 2"/>
    <property type="match status" value="1"/>
</dbReference>
<dbReference type="EMBL" id="FOYD01000001">
    <property type="protein sequence ID" value="SFQ63681.1"/>
    <property type="molecule type" value="Genomic_DNA"/>
</dbReference>
<dbReference type="PANTHER" id="PTHR43796">
    <property type="entry name" value="CARBOXYNORSPERMIDINE SYNTHASE"/>
    <property type="match status" value="1"/>
</dbReference>
<dbReference type="RefSeq" id="WP_177197768.1">
    <property type="nucleotide sequence ID" value="NZ_FOYD01000001.1"/>
</dbReference>
<dbReference type="AlphaFoldDB" id="A0A1I6A4L7"/>
<gene>
    <name evidence="1" type="ORF">SAMN05216578_101574</name>
</gene>
<proteinExistence type="predicted"/>
<protein>
    <submittedName>
        <fullName evidence="1">Saccharopine dehydrogenase, NADP-dependent</fullName>
    </submittedName>
</protein>
<dbReference type="Gene3D" id="3.40.50.720">
    <property type="entry name" value="NAD(P)-binding Rossmann-like Domain"/>
    <property type="match status" value="1"/>
</dbReference>
<accession>A0A1I6A4L7</accession>
<organism evidence="1 2">
    <name type="scientific">Halopseudomonas formosensis</name>
    <dbReference type="NCBI Taxonomy" id="1002526"/>
    <lineage>
        <taxon>Bacteria</taxon>
        <taxon>Pseudomonadati</taxon>
        <taxon>Pseudomonadota</taxon>
        <taxon>Gammaproteobacteria</taxon>
        <taxon>Pseudomonadales</taxon>
        <taxon>Pseudomonadaceae</taxon>
        <taxon>Halopseudomonas</taxon>
    </lineage>
</organism>
<reference evidence="1 2" key="1">
    <citation type="submission" date="2016-10" db="EMBL/GenBank/DDBJ databases">
        <authorList>
            <person name="de Groot N.N."/>
        </authorList>
    </citation>
    <scope>NUCLEOTIDE SEQUENCE [LARGE SCALE GENOMIC DNA]</scope>
    <source>
        <strain evidence="1 2">JCM 18415</strain>
    </source>
</reference>
<dbReference type="STRING" id="1002526.SAMN05216578_101574"/>
<evidence type="ECO:0000313" key="1">
    <source>
        <dbReference type="EMBL" id="SFQ63681.1"/>
    </source>
</evidence>
<dbReference type="InterPro" id="IPR005097">
    <property type="entry name" value="Sacchrp_dh_NADP-bd"/>
</dbReference>
<sequence length="397" mass="42529">MKILLLGCGNVGANVARQLVAGNPDVEYVIADINADTATALATEVGSAARAMRVDINQPQQLDAALDGVQLVFNAVGPFYRSALPVVEAALRNRVDYIDINDDHDVAEALLLKGDYHARALAAGIRIIIGCGSTPGLTNVVARLLADRLDQAHAIHLSTVVPFSPQSLSPAVVDHMLHITSGGVTQFEQGQYCLKPGWSGRRDVEYKAPFGEMGAYLIGHGETITLPHYIKGVQEVSNRIGFFPDRGNQIWRSFIDLGFAATDKIEGLGISPRQFMAQYFSSSVAAEALTVDLSTAPRSVAFRIEVLGQRDDAEITSVMEYHIKLPTSAEEAGSADPTPTCARLVLEAYIRGEITGQGLLSPEICLDAEAYVAAFAEATGANFILDERVVKGGLYTS</sequence>
<dbReference type="InterPro" id="IPR036291">
    <property type="entry name" value="NAD(P)-bd_dom_sf"/>
</dbReference>
<dbReference type="Pfam" id="PF03435">
    <property type="entry name" value="Sacchrp_dh_NADP"/>
    <property type="match status" value="1"/>
</dbReference>
<dbReference type="SUPFAM" id="SSF51735">
    <property type="entry name" value="NAD(P)-binding Rossmann-fold domains"/>
    <property type="match status" value="1"/>
</dbReference>
<dbReference type="PANTHER" id="PTHR43796:SF2">
    <property type="entry name" value="CARBOXYNORSPERMIDINE SYNTHASE"/>
    <property type="match status" value="1"/>
</dbReference>